<dbReference type="RefSeq" id="WP_175174910.1">
    <property type="nucleotide sequence ID" value="NZ_CADIJX010000003.1"/>
</dbReference>
<dbReference type="NCBIfam" id="TIGR01690">
    <property type="entry name" value="ICE_RAQPRD"/>
    <property type="match status" value="1"/>
</dbReference>
<gene>
    <name evidence="3" type="ORF">LMG3431_02606</name>
</gene>
<keyword evidence="2" id="KW-0732">Signal</keyword>
<dbReference type="InterPro" id="IPR019110">
    <property type="entry name" value="Uncharacterised_RAQPRD"/>
</dbReference>
<evidence type="ECO:0008006" key="5">
    <source>
        <dbReference type="Google" id="ProtNLM"/>
    </source>
</evidence>
<protein>
    <recommendedName>
        <fullName evidence="5">Raqprd family integrative conjugative element protein</fullName>
    </recommendedName>
</protein>
<keyword evidence="4" id="KW-1185">Reference proteome</keyword>
<feature type="chain" id="PRO_5028903507" description="Raqprd family integrative conjugative element protein" evidence="2">
    <location>
        <begin position="32"/>
        <end position="118"/>
    </location>
</feature>
<evidence type="ECO:0000256" key="2">
    <source>
        <dbReference type="SAM" id="SignalP"/>
    </source>
</evidence>
<sequence>MQRTYGSALAWRHSFAVLLLACVSTAQQAVAADDGSERDRLAAVVRQLDLLDHLAKQSAVAAPQERVRYHFDYERLGTDLQRVRVGIHDYLTPQRAQPRDPADLLGDYRQQAESQDTP</sequence>
<proteinExistence type="predicted"/>
<evidence type="ECO:0000313" key="3">
    <source>
        <dbReference type="EMBL" id="CAB3647867.1"/>
    </source>
</evidence>
<evidence type="ECO:0000313" key="4">
    <source>
        <dbReference type="Proteomes" id="UP000494108"/>
    </source>
</evidence>
<feature type="region of interest" description="Disordered" evidence="1">
    <location>
        <begin position="91"/>
        <end position="118"/>
    </location>
</feature>
<evidence type="ECO:0000256" key="1">
    <source>
        <dbReference type="SAM" id="MobiDB-lite"/>
    </source>
</evidence>
<feature type="signal peptide" evidence="2">
    <location>
        <begin position="1"/>
        <end position="31"/>
    </location>
</feature>
<accession>A0A6S6ZH42</accession>
<reference evidence="3 4" key="1">
    <citation type="submission" date="2020-04" db="EMBL/GenBank/DDBJ databases">
        <authorList>
            <person name="De Canck E."/>
        </authorList>
    </citation>
    <scope>NUCLEOTIDE SEQUENCE [LARGE SCALE GENOMIC DNA]</scope>
    <source>
        <strain evidence="3 4">LMG 3431</strain>
    </source>
</reference>
<dbReference type="Proteomes" id="UP000494108">
    <property type="component" value="Unassembled WGS sequence"/>
</dbReference>
<dbReference type="AlphaFoldDB" id="A0A6S6ZH42"/>
<organism evidence="3 4">
    <name type="scientific">Achromobacter pestifer</name>
    <dbReference type="NCBI Taxonomy" id="1353889"/>
    <lineage>
        <taxon>Bacteria</taxon>
        <taxon>Pseudomonadati</taxon>
        <taxon>Pseudomonadota</taxon>
        <taxon>Betaproteobacteria</taxon>
        <taxon>Burkholderiales</taxon>
        <taxon>Alcaligenaceae</taxon>
        <taxon>Achromobacter</taxon>
    </lineage>
</organism>
<dbReference type="Pfam" id="PF09686">
    <property type="entry name" value="Plasmid_RAQPRD"/>
    <property type="match status" value="1"/>
</dbReference>
<name>A0A6S6ZH42_9BURK</name>
<dbReference type="EMBL" id="CADIJX010000003">
    <property type="protein sequence ID" value="CAB3647867.1"/>
    <property type="molecule type" value="Genomic_DNA"/>
</dbReference>